<comment type="function">
    <text evidence="16">Endoribonuclease that plays a central role in RNA processing and decay. Required for the maturation of 5S and 16S rRNAs and the majority of tRNAs. Also involved in the degradation of most mRNAs.</text>
</comment>
<feature type="compositionally biased region" description="Basic and acidic residues" evidence="17">
    <location>
        <begin position="1040"/>
        <end position="1071"/>
    </location>
</feature>
<comment type="subcellular location">
    <subcellularLocation>
        <location evidence="16">Cytoplasm</location>
    </subcellularLocation>
    <subcellularLocation>
        <location evidence="16">Cell inner membrane</location>
        <topology evidence="16">Peripheral membrane protein</topology>
        <orientation evidence="16">Cytoplasmic side</orientation>
    </subcellularLocation>
</comment>
<comment type="cofactor">
    <cofactor evidence="16">
        <name>Mg(2+)</name>
        <dbReference type="ChEBI" id="CHEBI:18420"/>
    </cofactor>
    <text evidence="16">Binds 1 Mg(2+) ion per subunit.</text>
</comment>
<evidence type="ECO:0000256" key="11">
    <source>
        <dbReference type="ARBA" id="ARBA00022801"/>
    </source>
</evidence>
<keyword evidence="4 16" id="KW-0997">Cell inner membrane</keyword>
<protein>
    <recommendedName>
        <fullName evidence="16">Ribonuclease E</fullName>
        <shortName evidence="16">RNase E</shortName>
        <ecNumber evidence="16">3.1.26.12</ecNumber>
    </recommendedName>
</protein>
<keyword evidence="12 16" id="KW-0862">Zinc</keyword>
<feature type="compositionally biased region" description="Low complexity" evidence="17">
    <location>
        <begin position="645"/>
        <end position="659"/>
    </location>
</feature>
<feature type="compositionally biased region" description="Basic residues" evidence="17">
    <location>
        <begin position="737"/>
        <end position="750"/>
    </location>
</feature>
<evidence type="ECO:0000256" key="10">
    <source>
        <dbReference type="ARBA" id="ARBA00022759"/>
    </source>
</evidence>
<feature type="region of interest" description="Disordered" evidence="17">
    <location>
        <begin position="837"/>
        <end position="860"/>
    </location>
</feature>
<feature type="region of interest" description="Disordered" evidence="17">
    <location>
        <begin position="1030"/>
        <end position="1071"/>
    </location>
</feature>
<dbReference type="NCBIfam" id="TIGR00757">
    <property type="entry name" value="RNaseEG"/>
    <property type="match status" value="1"/>
</dbReference>
<evidence type="ECO:0000256" key="4">
    <source>
        <dbReference type="ARBA" id="ARBA00022519"/>
    </source>
</evidence>
<organism evidence="19 20">
    <name type="scientific">Dyella tabacisoli</name>
    <dbReference type="NCBI Taxonomy" id="2282381"/>
    <lineage>
        <taxon>Bacteria</taxon>
        <taxon>Pseudomonadati</taxon>
        <taxon>Pseudomonadota</taxon>
        <taxon>Gammaproteobacteria</taxon>
        <taxon>Lysobacterales</taxon>
        <taxon>Rhodanobacteraceae</taxon>
        <taxon>Dyella</taxon>
    </lineage>
</organism>
<dbReference type="Pfam" id="PF20833">
    <property type="entry name" value="RNase_E_G_Thio"/>
    <property type="match status" value="1"/>
</dbReference>
<name>A0A369URK4_9GAMM</name>
<dbReference type="Proteomes" id="UP000253782">
    <property type="component" value="Unassembled WGS sequence"/>
</dbReference>
<keyword evidence="15 16" id="KW-0472">Membrane</keyword>
<evidence type="ECO:0000256" key="12">
    <source>
        <dbReference type="ARBA" id="ARBA00022833"/>
    </source>
</evidence>
<evidence type="ECO:0000313" key="19">
    <source>
        <dbReference type="EMBL" id="RDD83151.1"/>
    </source>
</evidence>
<keyword evidence="6 16" id="KW-0819">tRNA processing</keyword>
<keyword evidence="7 16" id="KW-0540">Nuclease</keyword>
<dbReference type="PANTHER" id="PTHR30001">
    <property type="entry name" value="RIBONUCLEASE"/>
    <property type="match status" value="1"/>
</dbReference>
<sequence>MKRMLINATQREELRVAIVDGQTLYDLDIEIPSREQKKANIYKGRITRVEASLEACFIDYGAERHGFLPLKEIAREYFVPGLDPNKANIRELLKEGQEVVVQVEKEERGNKGAALTTFISLAGRYMVLMPNNPKAGGVSRRIEGEDRQALKEALDHLTVPDDVGLIVRTAGMGRDAEELQWDLDYLLQLWKSISAAAGSQKAPFLIYQESKLFIRALRDYLRNDIGEILIDEESLFNDAREFVQQVMPNALRKLKLYKDDTPLFSRYQIETQIESAFDRQVRLPSGGSIVIDQTEALTAVDVNSSKATKGGDIEETAFNTNCEAAVELARQLRIRDAGGLIVIDFIDMDSPKHQREVEERLKDALKLDRARVQVGRISRFGLLEMSRQRLRPSLGEATEIVCPRCEGHGHIRGVESLSLSTLRLIEEHAMKDNTGQVLVQAPPTVANFMLNEKRASVVEIELRNKVHVVIVADDKLETPHIEIQRIREVDMGEHSKPSYERLTAVEATGVPKMGQALGSGEQPAVSGIVPATPAPVREETAATTAAQQTGSRRSAASPAPTGGVISRLLGWFRGSAAPETVAPPTSTRREESSSNARGNRRDERGRPAQGNAGRQQSSRREQPQQQGATAKTAQPAAKNPRQRGNEQAQQRQQQQPANAKQERQPKAVAENSAMPTERKQAQVQQPKQERTPRPAQGERPAAALPAEAAKEAQVAKPLLENGAPETDIVMESDGAQSRRRRGRRGGRRRRRQEDGALDQVSSNAQHDAGANGFDLDDEDRDQAGKQRQAASKPAQASESISPVANTMPAEAIAAGAVVGAVATEAVAIAAKTEHVEPASQPLLDTHPRQAAPASAERSVVDRPTVVERPALADRLPPVTPPEVSTPAPAPVTFNLPVLPPIPTMPAATEVQQQVTAHVEAPRVEIPPVTNVVKLPEITAIPSPPTHIEVAVVSPAAASVTNEPAAVTIATPEHQAEPVRATEELPEVVKPAVEAPSMEAPPVTAPSPLVPATEPAPIELAPIEPAPVVALPKQGDLLAQPHHEPKPIATDAPDHSTSDDSALDEKRADKSN</sequence>
<evidence type="ECO:0000256" key="8">
    <source>
        <dbReference type="ARBA" id="ARBA00022723"/>
    </source>
</evidence>
<evidence type="ECO:0000256" key="16">
    <source>
        <dbReference type="HAMAP-Rule" id="MF_00970"/>
    </source>
</evidence>
<evidence type="ECO:0000256" key="1">
    <source>
        <dbReference type="ARBA" id="ARBA00005663"/>
    </source>
</evidence>
<gene>
    <name evidence="16" type="primary">rne</name>
    <name evidence="19" type="ORF">DVJ77_00620</name>
</gene>
<dbReference type="RefSeq" id="WP_114843542.1">
    <property type="nucleotide sequence ID" value="NZ_JBHSPE010000001.1"/>
</dbReference>
<comment type="caution">
    <text evidence="19">The sequence shown here is derived from an EMBL/GenBank/DDBJ whole genome shotgun (WGS) entry which is preliminary data.</text>
</comment>
<dbReference type="EMBL" id="QQAH01000001">
    <property type="protein sequence ID" value="RDD83151.1"/>
    <property type="molecule type" value="Genomic_DNA"/>
</dbReference>
<dbReference type="InterPro" id="IPR003029">
    <property type="entry name" value="S1_domain"/>
</dbReference>
<dbReference type="SUPFAM" id="SSF50249">
    <property type="entry name" value="Nucleic acid-binding proteins"/>
    <property type="match status" value="1"/>
</dbReference>
<evidence type="ECO:0000256" key="6">
    <source>
        <dbReference type="ARBA" id="ARBA00022694"/>
    </source>
</evidence>
<feature type="region of interest" description="Required for zinc-mediated homotetramerization and catalytic activity" evidence="16">
    <location>
        <begin position="402"/>
        <end position="405"/>
    </location>
</feature>
<dbReference type="GO" id="GO:0008033">
    <property type="term" value="P:tRNA processing"/>
    <property type="evidence" value="ECO:0007669"/>
    <property type="project" value="UniProtKB-UniRule"/>
</dbReference>
<dbReference type="EC" id="3.1.26.12" evidence="16"/>
<evidence type="ECO:0000256" key="15">
    <source>
        <dbReference type="ARBA" id="ARBA00023136"/>
    </source>
</evidence>
<dbReference type="GO" id="GO:0019843">
    <property type="term" value="F:rRNA binding"/>
    <property type="evidence" value="ECO:0007669"/>
    <property type="project" value="UniProtKB-KW"/>
</dbReference>
<evidence type="ECO:0000259" key="18">
    <source>
        <dbReference type="PROSITE" id="PS50126"/>
    </source>
</evidence>
<evidence type="ECO:0000256" key="14">
    <source>
        <dbReference type="ARBA" id="ARBA00022884"/>
    </source>
</evidence>
<dbReference type="InterPro" id="IPR004659">
    <property type="entry name" value="RNase_E/G"/>
</dbReference>
<feature type="compositionally biased region" description="Low complexity" evidence="17">
    <location>
        <begin position="700"/>
        <end position="717"/>
    </location>
</feature>
<evidence type="ECO:0000256" key="7">
    <source>
        <dbReference type="ARBA" id="ARBA00022722"/>
    </source>
</evidence>
<dbReference type="InterPro" id="IPR012340">
    <property type="entry name" value="NA-bd_OB-fold"/>
</dbReference>
<keyword evidence="10 16" id="KW-0255">Endonuclease</keyword>
<dbReference type="SMART" id="SM00316">
    <property type="entry name" value="S1"/>
    <property type="match status" value="1"/>
</dbReference>
<dbReference type="PANTHER" id="PTHR30001:SF1">
    <property type="entry name" value="RIBONUCLEASE E_G-LIKE PROTEIN, CHLOROPLASTIC"/>
    <property type="match status" value="1"/>
</dbReference>
<keyword evidence="16" id="KW-0820">tRNA-binding</keyword>
<dbReference type="OrthoDB" id="9804278at2"/>
<dbReference type="GO" id="GO:0000287">
    <property type="term" value="F:magnesium ion binding"/>
    <property type="evidence" value="ECO:0007669"/>
    <property type="project" value="UniProtKB-UniRule"/>
</dbReference>
<keyword evidence="8 16" id="KW-0479">Metal-binding</keyword>
<dbReference type="CDD" id="cd04453">
    <property type="entry name" value="S1_RNase_E"/>
    <property type="match status" value="1"/>
</dbReference>
<feature type="region of interest" description="Disordered" evidence="17">
    <location>
        <begin position="534"/>
        <end position="562"/>
    </location>
</feature>
<dbReference type="InterPro" id="IPR048583">
    <property type="entry name" value="RNase_E_G_thioredoxin-like"/>
</dbReference>
<dbReference type="HAMAP" id="MF_00970">
    <property type="entry name" value="RNase_E"/>
    <property type="match status" value="1"/>
</dbReference>
<feature type="region of interest" description="Disordered" evidence="17">
    <location>
        <begin position="577"/>
        <end position="802"/>
    </location>
</feature>
<dbReference type="Pfam" id="PF00575">
    <property type="entry name" value="S1"/>
    <property type="match status" value="1"/>
</dbReference>
<dbReference type="FunFam" id="2.40.50.140:FF:000040">
    <property type="entry name" value="Ribonuclease E"/>
    <property type="match status" value="1"/>
</dbReference>
<comment type="subunit">
    <text evidence="16">Component of the RNA degradosome, which is a multiprotein complex involved in RNA processing and mRNA degradation. Within the RNA degradosome, RNase E assembles into a homotetramer formed by a dimer of dimers.</text>
</comment>
<dbReference type="GO" id="GO:0006402">
    <property type="term" value="P:mRNA catabolic process"/>
    <property type="evidence" value="ECO:0007669"/>
    <property type="project" value="UniProtKB-UniRule"/>
</dbReference>
<keyword evidence="14 16" id="KW-0694">RNA-binding</keyword>
<evidence type="ECO:0000256" key="2">
    <source>
        <dbReference type="ARBA" id="ARBA00022475"/>
    </source>
</evidence>
<evidence type="ECO:0000256" key="17">
    <source>
        <dbReference type="SAM" id="MobiDB-lite"/>
    </source>
</evidence>
<dbReference type="Gene3D" id="2.40.50.140">
    <property type="entry name" value="Nucleic acid-binding proteins"/>
    <property type="match status" value="1"/>
</dbReference>
<keyword evidence="13 16" id="KW-0460">Magnesium</keyword>
<feature type="binding site" evidence="16">
    <location>
        <position position="402"/>
    </location>
    <ligand>
        <name>Zn(2+)</name>
        <dbReference type="ChEBI" id="CHEBI:29105"/>
        <note>ligand shared between dimeric partners</note>
    </ligand>
</feature>
<accession>A0A369URK4</accession>
<keyword evidence="3 16" id="KW-0963">Cytoplasm</keyword>
<feature type="domain" description="S1 motif" evidence="18">
    <location>
        <begin position="39"/>
        <end position="118"/>
    </location>
</feature>
<dbReference type="GO" id="GO:0008995">
    <property type="term" value="F:ribonuclease E activity"/>
    <property type="evidence" value="ECO:0007669"/>
    <property type="project" value="UniProtKB-EC"/>
</dbReference>
<dbReference type="GO" id="GO:0006364">
    <property type="term" value="P:rRNA processing"/>
    <property type="evidence" value="ECO:0007669"/>
    <property type="project" value="UniProtKB-UniRule"/>
</dbReference>
<comment type="cofactor">
    <cofactor evidence="16">
        <name>Zn(2+)</name>
        <dbReference type="ChEBI" id="CHEBI:29105"/>
    </cofactor>
    <text evidence="16">Binds 2 Zn(2+) ions per homotetramer.</text>
</comment>
<dbReference type="GO" id="GO:0008270">
    <property type="term" value="F:zinc ion binding"/>
    <property type="evidence" value="ECO:0007669"/>
    <property type="project" value="UniProtKB-UniRule"/>
</dbReference>
<keyword evidence="9 16" id="KW-0699">rRNA-binding</keyword>
<reference evidence="19 20" key="1">
    <citation type="submission" date="2018-07" db="EMBL/GenBank/DDBJ databases">
        <title>Dyella tabacisoli L4-6T, whole genome shotgun sequence.</title>
        <authorList>
            <person name="Zhou X.-K."/>
            <person name="Li W.-J."/>
            <person name="Duan Y.-Q."/>
        </authorList>
    </citation>
    <scope>NUCLEOTIDE SEQUENCE [LARGE SCALE GENOMIC DNA]</scope>
    <source>
        <strain evidence="19 20">L4-6</strain>
    </source>
</reference>
<feature type="binding site" evidence="16">
    <location>
        <position position="301"/>
    </location>
    <ligand>
        <name>Mg(2+)</name>
        <dbReference type="ChEBI" id="CHEBI:18420"/>
        <note>catalytic</note>
    </ligand>
</feature>
<dbReference type="Pfam" id="PF10150">
    <property type="entry name" value="RNase_E_G"/>
    <property type="match status" value="1"/>
</dbReference>
<evidence type="ECO:0000256" key="13">
    <source>
        <dbReference type="ARBA" id="ARBA00022842"/>
    </source>
</evidence>
<keyword evidence="2 16" id="KW-1003">Cell membrane</keyword>
<keyword evidence="11 16" id="KW-0378">Hydrolase</keyword>
<dbReference type="PROSITE" id="PS50126">
    <property type="entry name" value="S1"/>
    <property type="match status" value="1"/>
</dbReference>
<keyword evidence="20" id="KW-1185">Reference proteome</keyword>
<dbReference type="GO" id="GO:0005737">
    <property type="term" value="C:cytoplasm"/>
    <property type="evidence" value="ECO:0007669"/>
    <property type="project" value="UniProtKB-SubCell"/>
</dbReference>
<comment type="catalytic activity">
    <reaction evidence="16">
        <text>Endonucleolytic cleavage of single-stranded RNA in A- and U-rich regions.</text>
        <dbReference type="EC" id="3.1.26.12"/>
    </reaction>
</comment>
<feature type="binding site" evidence="16">
    <location>
        <position position="344"/>
    </location>
    <ligand>
        <name>Mg(2+)</name>
        <dbReference type="ChEBI" id="CHEBI:18420"/>
        <note>catalytic</note>
    </ligand>
</feature>
<dbReference type="InterPro" id="IPR019307">
    <property type="entry name" value="RNA-bd_AU-1/RNase_E/G"/>
</dbReference>
<proteinExistence type="inferred from homology"/>
<dbReference type="AlphaFoldDB" id="A0A369URK4"/>
<dbReference type="Gene3D" id="3.40.1260.20">
    <property type="entry name" value="Ribonuclease E, catalytic domain"/>
    <property type="match status" value="1"/>
</dbReference>
<keyword evidence="5 16" id="KW-0698">rRNA processing</keyword>
<feature type="binding site" evidence="16">
    <location>
        <position position="405"/>
    </location>
    <ligand>
        <name>Zn(2+)</name>
        <dbReference type="ChEBI" id="CHEBI:29105"/>
        <note>ligand shared between dimeric partners</note>
    </ligand>
</feature>
<dbReference type="InterPro" id="IPR028878">
    <property type="entry name" value="RNase_E"/>
</dbReference>
<comment type="similarity">
    <text evidence="16">Belongs to the RNase E/G family. RNase E subfamily.</text>
</comment>
<evidence type="ECO:0000256" key="5">
    <source>
        <dbReference type="ARBA" id="ARBA00022552"/>
    </source>
</evidence>
<evidence type="ECO:0000256" key="9">
    <source>
        <dbReference type="ARBA" id="ARBA00022730"/>
    </source>
</evidence>
<evidence type="ECO:0000313" key="20">
    <source>
        <dbReference type="Proteomes" id="UP000253782"/>
    </source>
</evidence>
<dbReference type="GO" id="GO:0009898">
    <property type="term" value="C:cytoplasmic side of plasma membrane"/>
    <property type="evidence" value="ECO:0007669"/>
    <property type="project" value="UniProtKB-UniRule"/>
</dbReference>
<comment type="similarity">
    <text evidence="1">Belongs to the RNase E/G family. RNase G subfamily.</text>
</comment>
<evidence type="ECO:0000256" key="3">
    <source>
        <dbReference type="ARBA" id="ARBA00022490"/>
    </source>
</evidence>
<dbReference type="GO" id="GO:0000049">
    <property type="term" value="F:tRNA binding"/>
    <property type="evidence" value="ECO:0007669"/>
    <property type="project" value="UniProtKB-KW"/>
</dbReference>